<dbReference type="AlphaFoldDB" id="A0A0G4I4J8"/>
<dbReference type="EMBL" id="CDMZ01005088">
    <property type="protein sequence ID" value="CEM51905.1"/>
    <property type="molecule type" value="Genomic_DNA"/>
</dbReference>
<feature type="compositionally biased region" description="Low complexity" evidence="1">
    <location>
        <begin position="270"/>
        <end position="282"/>
    </location>
</feature>
<feature type="compositionally biased region" description="Acidic residues" evidence="1">
    <location>
        <begin position="213"/>
        <end position="222"/>
    </location>
</feature>
<feature type="compositionally biased region" description="Low complexity" evidence="1">
    <location>
        <begin position="505"/>
        <end position="515"/>
    </location>
</feature>
<feature type="compositionally biased region" description="Polar residues" evidence="1">
    <location>
        <begin position="519"/>
        <end position="531"/>
    </location>
</feature>
<feature type="compositionally biased region" description="Basic residues" evidence="1">
    <location>
        <begin position="285"/>
        <end position="294"/>
    </location>
</feature>
<dbReference type="VEuPathDB" id="CryptoDB:Cvel_10932"/>
<reference evidence="2" key="1">
    <citation type="submission" date="2014-11" db="EMBL/GenBank/DDBJ databases">
        <authorList>
            <person name="Otto D Thomas"/>
            <person name="Naeem Raeece"/>
        </authorList>
    </citation>
    <scope>NUCLEOTIDE SEQUENCE</scope>
</reference>
<evidence type="ECO:0000313" key="2">
    <source>
        <dbReference type="EMBL" id="CEM51905.1"/>
    </source>
</evidence>
<feature type="region of interest" description="Disordered" evidence="1">
    <location>
        <begin position="270"/>
        <end position="296"/>
    </location>
</feature>
<feature type="compositionally biased region" description="Low complexity" evidence="1">
    <location>
        <begin position="225"/>
        <end position="239"/>
    </location>
</feature>
<organism evidence="2">
    <name type="scientific">Chromera velia CCMP2878</name>
    <dbReference type="NCBI Taxonomy" id="1169474"/>
    <lineage>
        <taxon>Eukaryota</taxon>
        <taxon>Sar</taxon>
        <taxon>Alveolata</taxon>
        <taxon>Colpodellida</taxon>
        <taxon>Chromeraceae</taxon>
        <taxon>Chromera</taxon>
    </lineage>
</organism>
<feature type="region of interest" description="Disordered" evidence="1">
    <location>
        <begin position="205"/>
        <end position="239"/>
    </location>
</feature>
<sequence length="640" mass="69988">MLVRRKLPEGINLTTRIRALFCREDRRRRFKEFVVWVVPKLKAEMGADFPWDEGTIQFECPPVSLMYCVTDIHVIQYLNKYAYGQEQPTGDAVAIRAESTVDFIKSVIAIHHPAGPVDWTPDIINTVCGGRGNPARSAGTKEIGPRVGNLHIKGRGPPKRDQHPLMLKEFEAMLNFADLIPWDDPPVRNLQSEAIRMKTFMCKDESVDSVNPPEDEEDEEVIQEATSSSDAAGASNSSASSSSAVVGALTGASNSSASSSSAAAGALNSSASSSSAAAGASAPTKKQKKRKKQNKQTVSMPFWHLWCHRTGQHAGSLIKPYDIHVGMLTVMKRDVFPKEEFLLATVEEVVGPLRDLNGGGRSLVSICLIALVEVPGSNRFGVDELSAELPGIRMEGAENFDTLRQRILGLQSELVQVHRNLAESWAEAKAQKLEDHKYFFGLQPPPFIKAYRAALLQQRCERAAGGRVQAETTLPLQSLGALPEFLRDLVPGGGPPPKKSCQESDQQAQDAAAAAEVKSPTTAASDSTTVPTVAAEGLSEAPPTKKPKKPGLPWLHEPLMRTYTPKTLFEVYIEDLVYFGTIEQGSGGQRQRRKPLFKFSKDEKNLYWDLMQDRLKAATVVDYVIEQGLVTTTGGEGKEA</sequence>
<gene>
    <name evidence="2" type="ORF">Cvel_10932</name>
</gene>
<protein>
    <submittedName>
        <fullName evidence="2">Uncharacterized protein</fullName>
    </submittedName>
</protein>
<name>A0A0G4I4J8_9ALVE</name>
<proteinExistence type="predicted"/>
<evidence type="ECO:0000256" key="1">
    <source>
        <dbReference type="SAM" id="MobiDB-lite"/>
    </source>
</evidence>
<accession>A0A0G4I4J8</accession>
<feature type="region of interest" description="Disordered" evidence="1">
    <location>
        <begin position="487"/>
        <end position="551"/>
    </location>
</feature>